<dbReference type="SUPFAM" id="SSF47576">
    <property type="entry name" value="Calponin-homology domain, CH-domain"/>
    <property type="match status" value="1"/>
</dbReference>
<dbReference type="Proteomes" id="UP000008225">
    <property type="component" value="Chromosome 1"/>
</dbReference>
<feature type="compositionally biased region" description="Polar residues" evidence="3">
    <location>
        <begin position="535"/>
        <end position="545"/>
    </location>
</feature>
<protein>
    <submittedName>
        <fullName evidence="7">Leucine rich repeats and calponin homology domain containing 1</fullName>
    </submittedName>
    <submittedName>
        <fullName evidence="5">Leucine-rich repeat and calponin homology domain-containing protein 1 isoform 3</fullName>
    </submittedName>
</protein>
<gene>
    <name evidence="5 7" type="primary">LRCH1</name>
</gene>
<keyword evidence="1" id="KW-0433">Leucine-rich repeat</keyword>
<dbReference type="Gene3D" id="1.10.418.10">
    <property type="entry name" value="Calponin-like domain"/>
    <property type="match status" value="1"/>
</dbReference>
<dbReference type="PROSITE" id="PS50021">
    <property type="entry name" value="CH"/>
    <property type="match status" value="1"/>
</dbReference>
<dbReference type="SMART" id="SM00369">
    <property type="entry name" value="LRR_TYP"/>
    <property type="match status" value="5"/>
</dbReference>
<dbReference type="SUPFAM" id="SSF52058">
    <property type="entry name" value="L domain-like"/>
    <property type="match status" value="1"/>
</dbReference>
<feature type="compositionally biased region" description="Basic and acidic residues" evidence="3">
    <location>
        <begin position="313"/>
        <end position="324"/>
    </location>
</feature>
<dbReference type="InterPro" id="IPR036872">
    <property type="entry name" value="CH_dom_sf"/>
</dbReference>
<evidence type="ECO:0000256" key="1">
    <source>
        <dbReference type="ARBA" id="ARBA00022614"/>
    </source>
</evidence>
<dbReference type="EMBL" id="GAMT01005642">
    <property type="protein sequence ID" value="JAB06219.1"/>
    <property type="molecule type" value="mRNA"/>
</dbReference>
<dbReference type="CDD" id="cd21271">
    <property type="entry name" value="CH_LRCH2"/>
    <property type="match status" value="1"/>
</dbReference>
<dbReference type="Bgee" id="ENSCJAG00000009392">
    <property type="expression patterns" value="Expressed in cerebellum and 6 other cell types or tissues"/>
</dbReference>
<dbReference type="InterPro" id="IPR001715">
    <property type="entry name" value="CH_dom"/>
</dbReference>
<evidence type="ECO:0000259" key="4">
    <source>
        <dbReference type="PROSITE" id="PS50021"/>
    </source>
</evidence>
<dbReference type="RefSeq" id="XP_002742726.2">
    <property type="nucleotide sequence ID" value="XM_002742680.5"/>
</dbReference>
<dbReference type="PANTHER" id="PTHR48051:SF38">
    <property type="entry name" value="LEUCINE RICH REPEATS AND CALPONIN HOMOLOGY DOMAIN CONTAINING 1"/>
    <property type="match status" value="1"/>
</dbReference>
<dbReference type="Pfam" id="PF00307">
    <property type="entry name" value="CH"/>
    <property type="match status" value="1"/>
</dbReference>
<dbReference type="FunFam" id="3.80.10.10:FF:000007">
    <property type="entry name" value="Leucine-rich repeat and calponin homology domain-containing protein 1 isoform 3"/>
    <property type="match status" value="1"/>
</dbReference>
<feature type="region of interest" description="Disordered" evidence="3">
    <location>
        <begin position="377"/>
        <end position="401"/>
    </location>
</feature>
<dbReference type="InterPro" id="IPR001611">
    <property type="entry name" value="Leu-rich_rpt"/>
</dbReference>
<dbReference type="AlphaFoldDB" id="U3BKD1"/>
<accession>U3BKD1</accession>
<feature type="compositionally biased region" description="Basic residues" evidence="3">
    <location>
        <begin position="22"/>
        <end position="38"/>
    </location>
</feature>
<evidence type="ECO:0000313" key="6">
    <source>
        <dbReference type="EMBL" id="JAB12859.1"/>
    </source>
</evidence>
<feature type="region of interest" description="Disordered" evidence="3">
    <location>
        <begin position="21"/>
        <end position="59"/>
    </location>
</feature>
<feature type="region of interest" description="Disordered" evidence="3">
    <location>
        <begin position="510"/>
        <end position="550"/>
    </location>
</feature>
<dbReference type="SMART" id="SM00033">
    <property type="entry name" value="CH"/>
    <property type="match status" value="1"/>
</dbReference>
<proteinExistence type="evidence at transcript level"/>
<name>U3BKD1_CALJA</name>
<dbReference type="EMBL" id="GAMS01010277">
    <property type="protein sequence ID" value="JAB12859.1"/>
    <property type="molecule type" value="mRNA"/>
</dbReference>
<evidence type="ECO:0000313" key="8">
    <source>
        <dbReference type="Proteomes" id="UP000008225"/>
    </source>
</evidence>
<dbReference type="Ensembl" id="ENSCJAT00000018290.5">
    <property type="protein sequence ID" value="ENSCJAP00000017291.5"/>
    <property type="gene ID" value="ENSCJAG00000009392.5"/>
</dbReference>
<dbReference type="SMART" id="SM00364">
    <property type="entry name" value="LRR_BAC"/>
    <property type="match status" value="4"/>
</dbReference>
<keyword evidence="8" id="KW-1185">Reference proteome</keyword>
<dbReference type="CTD" id="23143"/>
<evidence type="ECO:0000313" key="5">
    <source>
        <dbReference type="EMBL" id="JAB06219.1"/>
    </source>
</evidence>
<dbReference type="GeneTree" id="ENSGT00940000159528"/>
<dbReference type="InterPro" id="IPR003591">
    <property type="entry name" value="Leu-rich_rpt_typical-subtyp"/>
</dbReference>
<dbReference type="KEGG" id="cjc:100402285"/>
<dbReference type="PANTHER" id="PTHR48051">
    <property type="match status" value="1"/>
</dbReference>
<dbReference type="Pfam" id="PF13855">
    <property type="entry name" value="LRR_8"/>
    <property type="match status" value="2"/>
</dbReference>
<accession>F7IRL7</accession>
<evidence type="ECO:0000256" key="2">
    <source>
        <dbReference type="ARBA" id="ARBA00022737"/>
    </source>
</evidence>
<feature type="region of interest" description="Disordered" evidence="3">
    <location>
        <begin position="313"/>
        <end position="350"/>
    </location>
</feature>
<evidence type="ECO:0000313" key="7">
    <source>
        <dbReference type="Ensembl" id="ENSCJAP00000017291.5"/>
    </source>
</evidence>
<feature type="compositionally biased region" description="Gly residues" evidence="3">
    <location>
        <begin position="39"/>
        <end position="55"/>
    </location>
</feature>
<evidence type="ECO:0000256" key="3">
    <source>
        <dbReference type="SAM" id="MobiDB-lite"/>
    </source>
</evidence>
<sequence>MATPGSEPQPFIPALSVATLHPLHHPHHPPHHHQHQHHGGSGASGGAGGGGGGSGSFNLPLNRGLERALEEAANSGGLNLSARKLKEFPRTAAPGHDLSDTVQADLSKNRLVEVPMELCHFVSLEILNLYHNCIRVIPEAIVNLQMLTYLNLSRNQLSTLPACLCGLPLKVLIASNNKLGSLPEEIGQLKQLMELDVSCNEITALPQQIGQLKALRELNVRRNYLKVLPQELVDLPLVKFDFSCNKVLAIPICFREMKQLQVLLLENNPLQSPPAQICTKGKVHIFKYLSIQACQIKTADSLYLHAMERPHLHQHVEDSKKDSDSGVGSDNGDKRLSATEPSDEDTVSLNVPMSNIMEEEQITKEDPCHRLSPVKGEFHQEFQPKPSLLGDSTSSGEERDQFTDRADGLHPEFMNFKARAEDCEELLRIEEDAHWQTEAIVSSSKDQDMDIAMIEQLREAVDLLQDPNGLSTDITERSVLNLYPMGSAEALELQDSALNGQMQLETSPMCEVQSDLTSHSNGSQYSPNEIRENSPAVSPTTNSTAPFGLKPRSVFLRPQRNLESIDPQFTIRRKMEQMREEKELVEQLRESIEMRLKVSLHEDLGAALMDGVVLCHLVNHIRPRSVASIHVPSPAVPKLSMAKCRRNVENFLEACRKLGVPEEKLCLPHHILEEKGLVKVGITIQALLDITVTKALFT</sequence>
<keyword evidence="2" id="KW-0677">Repeat</keyword>
<dbReference type="PROSITE" id="PS51450">
    <property type="entry name" value="LRR"/>
    <property type="match status" value="2"/>
</dbReference>
<reference evidence="5" key="2">
    <citation type="journal article" date="2014" name="Gigascience">
        <title>De novo assembly of the common marmoset transcriptome from NextGen mRNA sequences.</title>
        <authorList>
            <person name="Maudhoo M.D."/>
            <person name="Ren D."/>
            <person name="Gradnigo J.S."/>
            <person name="Gibbs R.M."/>
            <person name="Lubker A.C."/>
            <person name="Moriyama E.N."/>
            <person name="French J.A."/>
            <person name="Norgren R.B.Jr."/>
        </authorList>
    </citation>
    <scope>NUCLEOTIDE SEQUENCE</scope>
    <source>
        <tissue evidence="5">Bladder</tissue>
        <tissue evidence="6">Hippocampus</tissue>
    </source>
</reference>
<reference evidence="7" key="1">
    <citation type="submission" date="2009-03" db="EMBL/GenBank/DDBJ databases">
        <authorList>
            <person name="Warren W."/>
            <person name="Ye L."/>
            <person name="Minx P."/>
            <person name="Worley K."/>
            <person name="Gibbs R."/>
            <person name="Wilson R.K."/>
        </authorList>
    </citation>
    <scope>NUCLEOTIDE SEQUENCE [LARGE SCALE GENOMIC DNA]</scope>
</reference>
<feature type="domain" description="Calponin-homology (CH)" evidence="4">
    <location>
        <begin position="578"/>
        <end position="691"/>
    </location>
</feature>
<feature type="compositionally biased region" description="Polar residues" evidence="3">
    <location>
        <begin position="514"/>
        <end position="527"/>
    </location>
</feature>
<organism evidence="5">
    <name type="scientific">Callithrix jacchus</name>
    <name type="common">White-tufted-ear marmoset</name>
    <name type="synonym">Simia Jacchus</name>
    <dbReference type="NCBI Taxonomy" id="9483"/>
    <lineage>
        <taxon>Eukaryota</taxon>
        <taxon>Metazoa</taxon>
        <taxon>Chordata</taxon>
        <taxon>Craniata</taxon>
        <taxon>Vertebrata</taxon>
        <taxon>Euteleostomi</taxon>
        <taxon>Mammalia</taxon>
        <taxon>Eutheria</taxon>
        <taxon>Euarchontoglires</taxon>
        <taxon>Primates</taxon>
        <taxon>Haplorrhini</taxon>
        <taxon>Platyrrhini</taxon>
        <taxon>Cebidae</taxon>
        <taxon>Callitrichinae</taxon>
        <taxon>Callithrix</taxon>
        <taxon>Callithrix</taxon>
    </lineage>
</organism>
<dbReference type="HOGENOM" id="CLU_008231_2_0_1"/>
<reference evidence="7" key="3">
    <citation type="submission" date="2025-05" db="UniProtKB">
        <authorList>
            <consortium name="Ensembl"/>
        </authorList>
    </citation>
    <scope>IDENTIFICATION</scope>
</reference>
<dbReference type="InterPro" id="IPR032675">
    <property type="entry name" value="LRR_dom_sf"/>
</dbReference>
<dbReference type="GO" id="GO:0005737">
    <property type="term" value="C:cytoplasm"/>
    <property type="evidence" value="ECO:0007669"/>
    <property type="project" value="TreeGrafter"/>
</dbReference>
<dbReference type="GeneID" id="100402285"/>
<dbReference type="Gene3D" id="3.80.10.10">
    <property type="entry name" value="Ribonuclease Inhibitor"/>
    <property type="match status" value="1"/>
</dbReference>
<dbReference type="InterPro" id="IPR050216">
    <property type="entry name" value="LRR_domain-containing"/>
</dbReference>
<dbReference type="FunFam" id="1.10.418.10:FF:000021">
    <property type="entry name" value="Leucine-rich repeat and calponin homology domain-containing protein 1 isoform 3"/>
    <property type="match status" value="1"/>
</dbReference>